<proteinExistence type="predicted"/>
<organism evidence="3 4">
    <name type="scientific">Turicibacter sanguinis</name>
    <dbReference type="NCBI Taxonomy" id="154288"/>
    <lineage>
        <taxon>Bacteria</taxon>
        <taxon>Bacillati</taxon>
        <taxon>Bacillota</taxon>
        <taxon>Erysipelotrichia</taxon>
        <taxon>Erysipelotrichales</taxon>
        <taxon>Turicibacteraceae</taxon>
        <taxon>Turicibacter</taxon>
    </lineage>
</organism>
<feature type="transmembrane region" description="Helical" evidence="2">
    <location>
        <begin position="838"/>
        <end position="864"/>
    </location>
</feature>
<dbReference type="Gene3D" id="1.20.120.20">
    <property type="entry name" value="Apolipoprotein"/>
    <property type="match status" value="1"/>
</dbReference>
<evidence type="ECO:0008006" key="5">
    <source>
        <dbReference type="Google" id="ProtNLM"/>
    </source>
</evidence>
<feature type="region of interest" description="Disordered" evidence="1">
    <location>
        <begin position="102"/>
        <end position="128"/>
    </location>
</feature>
<sequence>MSEGQQPVNIKVKVDHTEVDQLEEVAKKSAKNVSKQTNKAFNQLGPTARKAIEAVSQQMEKMGLGITEEVSKGSQSGFKRMTEIAKQQITKVKKMLANMMPATQPSSNQSKPKSFPQQSEPRSSSGRTGALTSRYLAGILSAVAAFGTLKTAIQNANEATETASLFATVWGHRASEVNAWITDLSDTLGVNQVEMQNTTATLFNMAKNLDLTSTQAQQLAQDLGMLSQDMASFYNMSSADVFSDIKSVLSGSGEVFSKYGAIINETTIKEYAYANGIARVGAELSIADKTLARYGLMMDKTSAAHGDLARTINSPANQARIFTNNLNKLSIALGKCFQPILVVVLPILNQLTLALSSVLESIATFTTGLMSLLGFDMSGLFGGTGGILETSGAIQEVANSVEGIGESASQAAKEAGKLAKGLLGIDTINNLSSTSSSSQETGTSGSVGTTPSFDLSSSLEEQESQLVGWMNRVAEAIVKITETFKKGFNQNIGYVNKALENLKKSFQNLGQSIETFLVGAWNNGLEELVRNTGALTSAIVGTFLDISAQVTQVVANLFDYLNPATNQYTKNFLEALNTLVQSCEKFVKSISGWFATFVNHGGQAFLNVMGDIVMLIGTTLTNVLATCIQWVTTFFNSWAGQVMLSTVATTLNVLAGVLKAVLVVIEKLTPLISAFMLAWASQKVLNVAKGLIKGLSEHLFDLAVKLESTIVDTLKFTKAIGTTLANGVTAAITKLKLFNTTLKSHSFGEWVGIIKGSVKAAITNFKDRLVSLQLTVATVSAVIKSKMVAALTSLKTSLLGVVGNIKSAITSFISWITSLNLSTIATTAATVATTALNVALAILTSPITLIVAGIGVLIGLVVAIGNKFGWWSKISEWLSEKLGWVWNGIKSFFGWKDDNNVSDAFDETTESIETMGDTFEETTTEIETTSDRFGTVASKINQHFASIGFDAGKLANDLSEAESMFNEKFGMMSQTAKNYLDALATGNQEVLQEMSADSGTYTAEILYSYQKLSDNEKNIFYETYGYIKGINDDWLNYNHLTYDQLMAKHASYSANIMSNETLTAQEKDRLIDEHLAKVEGVYQQELEALKQQREKILTNTELSENSRRQMLEDINTMIIQKEQEKTQDTIQGIESVTDAQQQATEAQTKAYENSTEAQITALESVEEKLEETKESLSDFLTQSDKIATSIPKAWNGIGSKISLEFTKAKKQVTTEMQSLAKTVVDRFNQMKTSVTEIFNQLSTLIQGKLTSMNQNVKDQLSVMRNTIQSESTQFKNHFNQNLEQMASRLWSKFNDMLNDVRYFADQMKRAMNFTFPVPHLKMPHLSVSGNWDFEKKTVPKFHVNWYSSGGIFPSRTLIGVGDAHNGVGNNAEAVLPLDVLWKQMQTNFDRQNQQLLRAIQSNRGQCGPIVLEMNGREVAKGIFESAEELARTGSLKTDWI</sequence>
<evidence type="ECO:0000256" key="2">
    <source>
        <dbReference type="SAM" id="Phobius"/>
    </source>
</evidence>
<gene>
    <name evidence="3" type="ORF">GMA92_14070</name>
</gene>
<keyword evidence="2" id="KW-0812">Transmembrane</keyword>
<reference evidence="3 4" key="1">
    <citation type="journal article" date="2019" name="Nat. Med.">
        <title>A library of human gut bacterial isolates paired with longitudinal multiomics data enables mechanistic microbiome research.</title>
        <authorList>
            <person name="Poyet M."/>
            <person name="Groussin M."/>
            <person name="Gibbons S.M."/>
            <person name="Avila-Pacheco J."/>
            <person name="Jiang X."/>
            <person name="Kearney S.M."/>
            <person name="Perrotta A.R."/>
            <person name="Berdy B."/>
            <person name="Zhao S."/>
            <person name="Lieberman T.D."/>
            <person name="Swanson P.K."/>
            <person name="Smith M."/>
            <person name="Roesemann S."/>
            <person name="Alexander J.E."/>
            <person name="Rich S.A."/>
            <person name="Livny J."/>
            <person name="Vlamakis H."/>
            <person name="Clish C."/>
            <person name="Bullock K."/>
            <person name="Deik A."/>
            <person name="Scott J."/>
            <person name="Pierce K.A."/>
            <person name="Xavier R.J."/>
            <person name="Alm E.J."/>
        </authorList>
    </citation>
    <scope>NUCLEOTIDE SEQUENCE [LARGE SCALE GENOMIC DNA]</scope>
    <source>
        <strain evidence="3 4">BIOML-A198</strain>
    </source>
</reference>
<name>A0A9X4XFX8_9FIRM</name>
<keyword evidence="2" id="KW-1133">Transmembrane helix</keyword>
<dbReference type="Proteomes" id="UP000487649">
    <property type="component" value="Unassembled WGS sequence"/>
</dbReference>
<evidence type="ECO:0000313" key="3">
    <source>
        <dbReference type="EMBL" id="MTK22539.1"/>
    </source>
</evidence>
<protein>
    <recommendedName>
        <fullName evidence="5">Phage-related protein</fullName>
    </recommendedName>
</protein>
<evidence type="ECO:0000313" key="4">
    <source>
        <dbReference type="Proteomes" id="UP000487649"/>
    </source>
</evidence>
<feature type="region of interest" description="Disordered" evidence="1">
    <location>
        <begin position="433"/>
        <end position="454"/>
    </location>
</feature>
<evidence type="ECO:0000256" key="1">
    <source>
        <dbReference type="SAM" id="MobiDB-lite"/>
    </source>
</evidence>
<comment type="caution">
    <text evidence="3">The sequence shown here is derived from an EMBL/GenBank/DDBJ whole genome shotgun (WGS) entry which is preliminary data.</text>
</comment>
<feature type="transmembrane region" description="Helical" evidence="2">
    <location>
        <begin position="812"/>
        <end position="832"/>
    </location>
</feature>
<accession>A0A9X4XFX8</accession>
<keyword evidence="2" id="KW-0472">Membrane</keyword>
<dbReference type="EMBL" id="WMQE01000041">
    <property type="protein sequence ID" value="MTK22539.1"/>
    <property type="molecule type" value="Genomic_DNA"/>
</dbReference>